<reference evidence="3" key="1">
    <citation type="journal article" date="2010" name="Mol. Biosyst.">
        <title>Complete genome sequence and comparative analysis of Shewanella violacea, a psychrophilic and piezophilic bacterium from deep sea floor sediments.</title>
        <authorList>
            <person name="Aono E."/>
            <person name="Baba T."/>
            <person name="Ara T."/>
            <person name="Nishi T."/>
            <person name="Nakamichi T."/>
            <person name="Inamoto E."/>
            <person name="Toyonaga H."/>
            <person name="Hasegawa M."/>
            <person name="Takai Y."/>
            <person name="Okumura Y."/>
            <person name="Baba M."/>
            <person name="Tomita M."/>
            <person name="Kato C."/>
            <person name="Oshima T."/>
            <person name="Nakasone K."/>
            <person name="Mori H."/>
        </authorList>
    </citation>
    <scope>NUCLEOTIDE SEQUENCE [LARGE SCALE GENOMIC DNA]</scope>
    <source>
        <strain evidence="3">JCM 10179 / CIP 106290 / LMG 19151 / DSS12</strain>
    </source>
</reference>
<dbReference type="AlphaFoldDB" id="D4ZJK9"/>
<name>D4ZJK9_SHEVD</name>
<organism evidence="2 3">
    <name type="scientific">Shewanella violacea (strain JCM 10179 / CIP 106290 / LMG 19151 / DSS12)</name>
    <dbReference type="NCBI Taxonomy" id="637905"/>
    <lineage>
        <taxon>Bacteria</taxon>
        <taxon>Pseudomonadati</taxon>
        <taxon>Pseudomonadota</taxon>
        <taxon>Gammaproteobacteria</taxon>
        <taxon>Alteromonadales</taxon>
        <taxon>Shewanellaceae</taxon>
        <taxon>Shewanella</taxon>
    </lineage>
</organism>
<keyword evidence="1" id="KW-0472">Membrane</keyword>
<dbReference type="Proteomes" id="UP000002350">
    <property type="component" value="Chromosome"/>
</dbReference>
<keyword evidence="1" id="KW-0812">Transmembrane</keyword>
<dbReference type="HOGENOM" id="CLU_3257791_0_0_6"/>
<dbReference type="KEGG" id="svo:SVI_1887"/>
<evidence type="ECO:0000313" key="2">
    <source>
        <dbReference type="EMBL" id="BAJ01858.1"/>
    </source>
</evidence>
<protein>
    <submittedName>
        <fullName evidence="2">Uncharacterized protein</fullName>
    </submittedName>
</protein>
<proteinExistence type="predicted"/>
<keyword evidence="3" id="KW-1185">Reference proteome</keyword>
<evidence type="ECO:0000256" key="1">
    <source>
        <dbReference type="SAM" id="Phobius"/>
    </source>
</evidence>
<feature type="transmembrane region" description="Helical" evidence="1">
    <location>
        <begin position="12"/>
        <end position="32"/>
    </location>
</feature>
<dbReference type="EMBL" id="AP011177">
    <property type="protein sequence ID" value="BAJ01858.1"/>
    <property type="molecule type" value="Genomic_DNA"/>
</dbReference>
<gene>
    <name evidence="2" type="ordered locus">SVI_1887</name>
</gene>
<sequence length="42" mass="4588">MVLSQRYVIGSFSLTGISLCEIVAITMDLLLLMPKDIESESA</sequence>
<accession>D4ZJK9</accession>
<keyword evidence="1" id="KW-1133">Transmembrane helix</keyword>
<evidence type="ECO:0000313" key="3">
    <source>
        <dbReference type="Proteomes" id="UP000002350"/>
    </source>
</evidence>